<organism evidence="2 3">
    <name type="scientific">Treponema parvum</name>
    <dbReference type="NCBI Taxonomy" id="138851"/>
    <lineage>
        <taxon>Bacteria</taxon>
        <taxon>Pseudomonadati</taxon>
        <taxon>Spirochaetota</taxon>
        <taxon>Spirochaetia</taxon>
        <taxon>Spirochaetales</taxon>
        <taxon>Treponemataceae</taxon>
        <taxon>Treponema</taxon>
    </lineage>
</organism>
<protein>
    <submittedName>
        <fullName evidence="2">Uncharacterized protein</fullName>
    </submittedName>
</protein>
<keyword evidence="1" id="KW-1133">Transmembrane helix</keyword>
<evidence type="ECO:0000313" key="3">
    <source>
        <dbReference type="Proteomes" id="UP000671995"/>
    </source>
</evidence>
<proteinExistence type="predicted"/>
<gene>
    <name evidence="2" type="ORF">HRI96_08080</name>
</gene>
<accession>A0A975F0E2</accession>
<reference evidence="2" key="2">
    <citation type="journal article" date="2021" name="Microbiol. Resour. Announc.">
        <title>Complete Genome Sequences of Three Human Oral Treponema parvum Isolates.</title>
        <authorList>
            <person name="Zeng H."/>
            <person name="Watt R.M."/>
        </authorList>
    </citation>
    <scope>NUCLEOTIDE SEQUENCE</scope>
    <source>
        <strain evidence="2">ATCC 700773</strain>
    </source>
</reference>
<feature type="transmembrane region" description="Helical" evidence="1">
    <location>
        <begin position="64"/>
        <end position="82"/>
    </location>
</feature>
<keyword evidence="1" id="KW-0472">Membrane</keyword>
<keyword evidence="1" id="KW-0812">Transmembrane</keyword>
<reference evidence="2" key="1">
    <citation type="submission" date="2020-05" db="EMBL/GenBank/DDBJ databases">
        <authorList>
            <person name="Zeng H."/>
            <person name="Chan Y.K."/>
            <person name="Watt R.M."/>
        </authorList>
    </citation>
    <scope>NUCLEOTIDE SEQUENCE</scope>
    <source>
        <strain evidence="2">ATCC 700773</strain>
    </source>
</reference>
<sequence length="193" mass="21812">MAFDDISSDGADEIRADGEEVLHFYYNREERLKNAPQSVKDYYSGKFKLNKGFKVLVANKANRFVLIILIVCLVFVLFTTVLTSENTARIGNIDMQLSSFAFEDEIYVSLKINSSGKNSGKKSKKKLAVPVEMDVVCYDADKQPSMLQKIEGVFTGDELFLRTKFSDYDILYVRADVAALGESRKLFASVQRK</sequence>
<dbReference type="AlphaFoldDB" id="A0A975F0E2"/>
<name>A0A975F0E2_9SPIR</name>
<evidence type="ECO:0000313" key="2">
    <source>
        <dbReference type="EMBL" id="QTQ12156.1"/>
    </source>
</evidence>
<dbReference type="Proteomes" id="UP000671995">
    <property type="component" value="Chromosome"/>
</dbReference>
<dbReference type="EMBL" id="CP054257">
    <property type="protein sequence ID" value="QTQ12156.1"/>
    <property type="molecule type" value="Genomic_DNA"/>
</dbReference>
<dbReference type="RefSeq" id="WP_210116869.1">
    <property type="nucleotide sequence ID" value="NZ_CP054257.1"/>
</dbReference>
<evidence type="ECO:0000256" key="1">
    <source>
        <dbReference type="SAM" id="Phobius"/>
    </source>
</evidence>